<organism evidence="1">
    <name type="scientific">Catovirus CTV1</name>
    <dbReference type="NCBI Taxonomy" id="1977631"/>
    <lineage>
        <taxon>Viruses</taxon>
        <taxon>Varidnaviria</taxon>
        <taxon>Bamfordvirae</taxon>
        <taxon>Nucleocytoviricota</taxon>
        <taxon>Megaviricetes</taxon>
        <taxon>Imitervirales</taxon>
        <taxon>Mimiviridae</taxon>
        <taxon>Klosneuvirinae</taxon>
        <taxon>Catovirus</taxon>
    </lineage>
</organism>
<reference evidence="1" key="1">
    <citation type="journal article" date="2017" name="Science">
        <title>Giant viruses with an expanded complement of translation system components.</title>
        <authorList>
            <person name="Schulz F."/>
            <person name="Yutin N."/>
            <person name="Ivanova N.N."/>
            <person name="Ortega D.R."/>
            <person name="Lee T.K."/>
            <person name="Vierheilig J."/>
            <person name="Daims H."/>
            <person name="Horn M."/>
            <person name="Wagner M."/>
            <person name="Jensen G.J."/>
            <person name="Kyrpides N.C."/>
            <person name="Koonin E.V."/>
            <person name="Woyke T."/>
        </authorList>
    </citation>
    <scope>NUCLEOTIDE SEQUENCE</scope>
    <source>
        <strain evidence="1">CTV1</strain>
    </source>
</reference>
<gene>
    <name evidence="1" type="ORF">Catovirus_1_410</name>
</gene>
<sequence>MDLRNLKIVKNNEEIELKYPYDILFKLDEEYFNFLSLHKNCQYLIICSNNETMEGMRNFLRDFLFNKMTNNKIFLDLTNADSVEKFITAHRFNSCNIYDLYQLDKNNNKRYTQINFNLIKEINENIIIDIINLIKPTHFHRPDDIINLIDNFYWDSSSYLKQILLEKIKQMNKNIYLDMNKPYKVLTISLLSEMKQLWIKNNNLLYITNMGKNLTDGTFYLKTMRMKKETDEIDWTSYCNIQNECLDHNLVFIGDNSKAGLLQILLLKN</sequence>
<accession>A0A1V0S9G5</accession>
<dbReference type="EMBL" id="KY684083">
    <property type="protein sequence ID" value="ARF08360.1"/>
    <property type="molecule type" value="Genomic_DNA"/>
</dbReference>
<name>A0A1V0S9G5_9VIRU</name>
<protein>
    <submittedName>
        <fullName evidence="1">Uncharacterized protein</fullName>
    </submittedName>
</protein>
<proteinExistence type="predicted"/>
<evidence type="ECO:0000313" key="1">
    <source>
        <dbReference type="EMBL" id="ARF08360.1"/>
    </source>
</evidence>